<evidence type="ECO:0000313" key="2">
    <source>
        <dbReference type="Proteomes" id="UP000634136"/>
    </source>
</evidence>
<dbReference type="Proteomes" id="UP000634136">
    <property type="component" value="Unassembled WGS sequence"/>
</dbReference>
<keyword evidence="2" id="KW-1185">Reference proteome</keyword>
<proteinExistence type="predicted"/>
<protein>
    <submittedName>
        <fullName evidence="1">Uncharacterized protein</fullName>
    </submittedName>
</protein>
<dbReference type="AlphaFoldDB" id="A0A834SEM3"/>
<gene>
    <name evidence="1" type="ORF">G2W53_041080</name>
</gene>
<organism evidence="1 2">
    <name type="scientific">Senna tora</name>
    <dbReference type="NCBI Taxonomy" id="362788"/>
    <lineage>
        <taxon>Eukaryota</taxon>
        <taxon>Viridiplantae</taxon>
        <taxon>Streptophyta</taxon>
        <taxon>Embryophyta</taxon>
        <taxon>Tracheophyta</taxon>
        <taxon>Spermatophyta</taxon>
        <taxon>Magnoliopsida</taxon>
        <taxon>eudicotyledons</taxon>
        <taxon>Gunneridae</taxon>
        <taxon>Pentapetalae</taxon>
        <taxon>rosids</taxon>
        <taxon>fabids</taxon>
        <taxon>Fabales</taxon>
        <taxon>Fabaceae</taxon>
        <taxon>Caesalpinioideae</taxon>
        <taxon>Cassia clade</taxon>
        <taxon>Senna</taxon>
    </lineage>
</organism>
<sequence>MSLNACNSKYLLTRVSYPLPALENPPVKVVSQPPLQTYFETQGSHCLNVYACLPP</sequence>
<reference evidence="1" key="1">
    <citation type="submission" date="2020-09" db="EMBL/GenBank/DDBJ databases">
        <title>Genome-Enabled Discovery of Anthraquinone Biosynthesis in Senna tora.</title>
        <authorList>
            <person name="Kang S.-H."/>
            <person name="Pandey R.P."/>
            <person name="Lee C.-M."/>
            <person name="Sim J.-S."/>
            <person name="Jeong J.-T."/>
            <person name="Choi B.-S."/>
            <person name="Jung M."/>
            <person name="Ginzburg D."/>
            <person name="Zhao K."/>
            <person name="Won S.Y."/>
            <person name="Oh T.-J."/>
            <person name="Yu Y."/>
            <person name="Kim N.-H."/>
            <person name="Lee O.R."/>
            <person name="Lee T.-H."/>
            <person name="Bashyal P."/>
            <person name="Kim T.-S."/>
            <person name="Lee W.-H."/>
            <person name="Kawkins C."/>
            <person name="Kim C.-K."/>
            <person name="Kim J.S."/>
            <person name="Ahn B.O."/>
            <person name="Rhee S.Y."/>
            <person name="Sohng J.K."/>
        </authorList>
    </citation>
    <scope>NUCLEOTIDE SEQUENCE</scope>
    <source>
        <tissue evidence="1">Leaf</tissue>
    </source>
</reference>
<evidence type="ECO:0000313" key="1">
    <source>
        <dbReference type="EMBL" id="KAF7801969.1"/>
    </source>
</evidence>
<dbReference type="EMBL" id="JAAIUW010000013">
    <property type="protein sequence ID" value="KAF7801969.1"/>
    <property type="molecule type" value="Genomic_DNA"/>
</dbReference>
<accession>A0A834SEM3</accession>
<name>A0A834SEM3_9FABA</name>
<comment type="caution">
    <text evidence="1">The sequence shown here is derived from an EMBL/GenBank/DDBJ whole genome shotgun (WGS) entry which is preliminary data.</text>
</comment>